<name>A0A9W4SR96_9GLOM</name>
<feature type="region of interest" description="Disordered" evidence="1">
    <location>
        <begin position="39"/>
        <end position="91"/>
    </location>
</feature>
<dbReference type="PANTHER" id="PTHR37848">
    <property type="entry name" value="EXPRESSED PROTEIN"/>
    <property type="match status" value="1"/>
</dbReference>
<dbReference type="OrthoDB" id="203796at2759"/>
<sequence length="454" mass="52287">MIISELEVKTADARRQQRRTGVRSYSSLSWSQIFNPSSYYTRNGVNSDGGRNGYNNIDLTNTNNTPSSPFLDNNHHSNRQSSSNAQPPSYEEAIQRSLNPSTVNIAPLARSTINYQPLNRVVISDDESQPLLSNSENVVHEEPNRIDDNHNNKLIDVISEEEIQNYNSSNLGGPSSSSSLGVPLTNLSSSNERSIPQGFGVYGENDGIPPPPEYTLSDATYERNINGITSHDPKLNSEPESLLRFFMEHNDKPEMAIKIHGYHMETQDDSYTSTDSDGNTTVHYQTRTVEVTDFNFTFDLSEHVSINGIIHTIPNKLNKRKDVMELLNEYVKHGNRLKNIEMKKVVIWDYESLTKAISTVIRQQGYRNDLRITFPLRNHIIRVESDHKFARFTRNIWTKILCFITCLWIIFYPILWLYRNSFKNQIRSNFFMHVSERDWFDRNVDSIVANVRWL</sequence>
<evidence type="ECO:0000313" key="3">
    <source>
        <dbReference type="EMBL" id="CAI2178534.1"/>
    </source>
</evidence>
<comment type="caution">
    <text evidence="3">The sequence shown here is derived from an EMBL/GenBank/DDBJ whole genome shotgun (WGS) entry which is preliminary data.</text>
</comment>
<reference evidence="3" key="1">
    <citation type="submission" date="2022-08" db="EMBL/GenBank/DDBJ databases">
        <authorList>
            <person name="Kallberg Y."/>
            <person name="Tangrot J."/>
            <person name="Rosling A."/>
        </authorList>
    </citation>
    <scope>NUCLEOTIDE SEQUENCE</scope>
    <source>
        <strain evidence="3">Wild A</strain>
    </source>
</reference>
<feature type="region of interest" description="Disordered" evidence="1">
    <location>
        <begin position="1"/>
        <end position="22"/>
    </location>
</feature>
<evidence type="ECO:0000256" key="1">
    <source>
        <dbReference type="SAM" id="MobiDB-lite"/>
    </source>
</evidence>
<feature type="transmembrane region" description="Helical" evidence="2">
    <location>
        <begin position="396"/>
        <end position="418"/>
    </location>
</feature>
<gene>
    <name evidence="3" type="ORF">FWILDA_LOCUS8634</name>
</gene>
<organism evidence="3 4">
    <name type="scientific">Funneliformis geosporum</name>
    <dbReference type="NCBI Taxonomy" id="1117311"/>
    <lineage>
        <taxon>Eukaryota</taxon>
        <taxon>Fungi</taxon>
        <taxon>Fungi incertae sedis</taxon>
        <taxon>Mucoromycota</taxon>
        <taxon>Glomeromycotina</taxon>
        <taxon>Glomeromycetes</taxon>
        <taxon>Glomerales</taxon>
        <taxon>Glomeraceae</taxon>
        <taxon>Funneliformis</taxon>
    </lineage>
</organism>
<evidence type="ECO:0000256" key="2">
    <source>
        <dbReference type="SAM" id="Phobius"/>
    </source>
</evidence>
<protein>
    <submittedName>
        <fullName evidence="3">16962_t:CDS:1</fullName>
    </submittedName>
</protein>
<keyword evidence="4" id="KW-1185">Reference proteome</keyword>
<proteinExistence type="predicted"/>
<feature type="compositionally biased region" description="Basic and acidic residues" evidence="1">
    <location>
        <begin position="1"/>
        <end position="15"/>
    </location>
</feature>
<keyword evidence="2" id="KW-1133">Transmembrane helix</keyword>
<dbReference type="AlphaFoldDB" id="A0A9W4SR96"/>
<evidence type="ECO:0000313" key="4">
    <source>
        <dbReference type="Proteomes" id="UP001153678"/>
    </source>
</evidence>
<keyword evidence="2" id="KW-0812">Transmembrane</keyword>
<keyword evidence="2" id="KW-0472">Membrane</keyword>
<feature type="compositionally biased region" description="Polar residues" evidence="1">
    <location>
        <begin position="53"/>
        <end position="71"/>
    </location>
</feature>
<dbReference type="Proteomes" id="UP001153678">
    <property type="component" value="Unassembled WGS sequence"/>
</dbReference>
<accession>A0A9W4SR96</accession>
<dbReference type="EMBL" id="CAMKVN010001873">
    <property type="protein sequence ID" value="CAI2178534.1"/>
    <property type="molecule type" value="Genomic_DNA"/>
</dbReference>
<dbReference type="PANTHER" id="PTHR37848:SF1">
    <property type="entry name" value="SUN DOMAIN-CONTAINING PROTEIN"/>
    <property type="match status" value="1"/>
</dbReference>